<gene>
    <name evidence="3" type="ORF">COV74_04230</name>
</gene>
<dbReference type="InterPro" id="IPR051319">
    <property type="entry name" value="Oligoribo/pAp-PDE_c-di-AMP_PDE"/>
</dbReference>
<reference evidence="3 4" key="1">
    <citation type="submission" date="2017-09" db="EMBL/GenBank/DDBJ databases">
        <title>Depth-based differentiation of microbial function through sediment-hosted aquifers and enrichment of novel symbionts in the deep terrestrial subsurface.</title>
        <authorList>
            <person name="Probst A.J."/>
            <person name="Ladd B."/>
            <person name="Jarett J.K."/>
            <person name="Geller-Mcgrath D.E."/>
            <person name="Sieber C.M."/>
            <person name="Emerson J.B."/>
            <person name="Anantharaman K."/>
            <person name="Thomas B.C."/>
            <person name="Malmstrom R."/>
            <person name="Stieglmeier M."/>
            <person name="Klingl A."/>
            <person name="Woyke T."/>
            <person name="Ryan C.M."/>
            <person name="Banfield J.F."/>
        </authorList>
    </citation>
    <scope>NUCLEOTIDE SEQUENCE [LARGE SCALE GENOMIC DNA]</scope>
    <source>
        <strain evidence="3">CG11_big_fil_rev_8_21_14_0_20_45_26</strain>
    </source>
</reference>
<proteinExistence type="predicted"/>
<feature type="domain" description="DDH" evidence="1">
    <location>
        <begin position="36"/>
        <end position="179"/>
    </location>
</feature>
<dbReference type="Proteomes" id="UP000230859">
    <property type="component" value="Unassembled WGS sequence"/>
</dbReference>
<dbReference type="PANTHER" id="PTHR47618">
    <property type="entry name" value="BIFUNCTIONAL OLIGORIBONUCLEASE AND PAP PHOSPHATASE NRNA"/>
    <property type="match status" value="1"/>
</dbReference>
<evidence type="ECO:0000313" key="4">
    <source>
        <dbReference type="Proteomes" id="UP000230859"/>
    </source>
</evidence>
<evidence type="ECO:0000259" key="1">
    <source>
        <dbReference type="Pfam" id="PF01368"/>
    </source>
</evidence>
<dbReference type="SUPFAM" id="SSF64182">
    <property type="entry name" value="DHH phosphoesterases"/>
    <property type="match status" value="1"/>
</dbReference>
<dbReference type="Gene3D" id="3.90.1640.10">
    <property type="entry name" value="inorganic pyrophosphatase (n-terminal core)"/>
    <property type="match status" value="1"/>
</dbReference>
<dbReference type="InterPro" id="IPR038763">
    <property type="entry name" value="DHH_sf"/>
</dbReference>
<dbReference type="PANTHER" id="PTHR47618:SF1">
    <property type="entry name" value="BIFUNCTIONAL OLIGORIBONUCLEASE AND PAP PHOSPHATASE NRNA"/>
    <property type="match status" value="1"/>
</dbReference>
<organism evidence="3 4">
    <name type="scientific">Candidatus Abzuiibacterium crystallinum</name>
    <dbReference type="NCBI Taxonomy" id="1974748"/>
    <lineage>
        <taxon>Bacteria</taxon>
        <taxon>Pseudomonadati</taxon>
        <taxon>Candidatus Omnitrophota</taxon>
        <taxon>Candidatus Abzuiibacterium</taxon>
    </lineage>
</organism>
<feature type="domain" description="DHHA1" evidence="2">
    <location>
        <begin position="239"/>
        <end position="329"/>
    </location>
</feature>
<dbReference type="Pfam" id="PF02272">
    <property type="entry name" value="DHHA1"/>
    <property type="match status" value="1"/>
</dbReference>
<name>A0A2H0LQA0_9BACT</name>
<accession>A0A2H0LQA0</accession>
<protein>
    <submittedName>
        <fullName evidence="3">Uncharacterized protein</fullName>
    </submittedName>
</protein>
<evidence type="ECO:0000313" key="3">
    <source>
        <dbReference type="EMBL" id="PIQ86592.1"/>
    </source>
</evidence>
<dbReference type="EMBL" id="PCVY01000040">
    <property type="protein sequence ID" value="PIQ86592.1"/>
    <property type="molecule type" value="Genomic_DNA"/>
</dbReference>
<dbReference type="InterPro" id="IPR003156">
    <property type="entry name" value="DHHA1_dom"/>
</dbReference>
<dbReference type="InterPro" id="IPR001667">
    <property type="entry name" value="DDH_dom"/>
</dbReference>
<sequence>MAVMKKKTDKNITSVTHAKRLLRFLSKNKKKISSLLILTHDYPDPDALASAYALNFLVEKCYGISSRIVYSGVIGRTENRWMMNILKIPAHRLRPSDFKRYKNVALVDSQPEFENNAFPRYEHATIVIDQHASKGEKPNADFVAIDTECGATCVILAQALLLKRVEIPVRIATALAYGILSDTLNLYRASRHDVVDTYLGVLHSCDMRALARIQNPVRPRTFFMTLRKALQDAMMKRRLIVSHLGFVKNPDLVSQVADFLLTNKGINWSVCTGRYNGKIYVSLRAASPNAEAGEVLRDIFESKDEAGGRGTVAGGSFHIGLGAIEELWKEEEQALIQRLTKRLRIPAKGQFYFPFR</sequence>
<comment type="caution">
    <text evidence="3">The sequence shown here is derived from an EMBL/GenBank/DDBJ whole genome shotgun (WGS) entry which is preliminary data.</text>
</comment>
<dbReference type="GO" id="GO:0003676">
    <property type="term" value="F:nucleic acid binding"/>
    <property type="evidence" value="ECO:0007669"/>
    <property type="project" value="InterPro"/>
</dbReference>
<evidence type="ECO:0000259" key="2">
    <source>
        <dbReference type="Pfam" id="PF02272"/>
    </source>
</evidence>
<dbReference type="AlphaFoldDB" id="A0A2H0LQA0"/>
<dbReference type="Pfam" id="PF01368">
    <property type="entry name" value="DHH"/>
    <property type="match status" value="1"/>
</dbReference>